<dbReference type="InterPro" id="IPR052967">
    <property type="entry name" value="Stress_Response_Assoc"/>
</dbReference>
<dbReference type="RefSeq" id="WP_100992467.1">
    <property type="nucleotide sequence ID" value="NZ_CP025096.1"/>
</dbReference>
<proteinExistence type="predicted"/>
<keyword evidence="4" id="KW-1185">Reference proteome</keyword>
<feature type="region of interest" description="Disordered" evidence="1">
    <location>
        <begin position="1"/>
        <end position="22"/>
    </location>
</feature>
<feature type="compositionally biased region" description="Polar residues" evidence="1">
    <location>
        <begin position="1"/>
        <end position="10"/>
    </location>
</feature>
<dbReference type="PANTHER" id="PTHR38463:SF1">
    <property type="entry name" value="STRESS RESPONSE PROTEIN YSNF"/>
    <property type="match status" value="1"/>
</dbReference>
<name>A0A2K8Z7Q0_9BACT</name>
<dbReference type="OrthoDB" id="5569583at2"/>
<evidence type="ECO:0000256" key="1">
    <source>
        <dbReference type="SAM" id="MobiDB-lite"/>
    </source>
</evidence>
<protein>
    <recommendedName>
        <fullName evidence="2">DUF2382 domain-containing protein</fullName>
    </recommendedName>
</protein>
<dbReference type="InterPro" id="IPR019060">
    <property type="entry name" value="DUF2382"/>
</dbReference>
<dbReference type="KEGG" id="spir:CWM47_31175"/>
<feature type="domain" description="DUF2382" evidence="2">
    <location>
        <begin position="29"/>
        <end position="139"/>
    </location>
</feature>
<evidence type="ECO:0000313" key="3">
    <source>
        <dbReference type="EMBL" id="AUD05916.1"/>
    </source>
</evidence>
<dbReference type="Pfam" id="PF09557">
    <property type="entry name" value="DUF2382"/>
    <property type="match status" value="1"/>
</dbReference>
<accession>A0A2K8Z7Q0</accession>
<evidence type="ECO:0000259" key="2">
    <source>
        <dbReference type="Pfam" id="PF09557"/>
    </source>
</evidence>
<dbReference type="EMBL" id="CP025096">
    <property type="protein sequence ID" value="AUD05916.1"/>
    <property type="molecule type" value="Genomic_DNA"/>
</dbReference>
<dbReference type="AlphaFoldDB" id="A0A2K8Z7Q0"/>
<gene>
    <name evidence="3" type="ORF">CWM47_31175</name>
</gene>
<sequence length="150" mass="17098">MAPLDNTSPLTDDPLSSAADSTPVETLRIPVIEETIQVTTRLVETSRVTLTKTVHEQEQTVTIPLQQEHYTVERMALNAYVDERPTTRQEGDTTIYPVVKEVLVVQKRLLLVEEIRVTRQPIQTEETQTVTLRREDITVERTPLNPERPA</sequence>
<evidence type="ECO:0000313" key="4">
    <source>
        <dbReference type="Proteomes" id="UP000232883"/>
    </source>
</evidence>
<reference evidence="3 4" key="1">
    <citation type="submission" date="2017-11" db="EMBL/GenBank/DDBJ databases">
        <title>Taxonomic description and genome sequences of Spirosoma HA7 sp. nov., isolated from pollen microhabitat of Corylus avellana.</title>
        <authorList>
            <person name="Ambika Manirajan B."/>
            <person name="Suarez C."/>
            <person name="Ratering S."/>
            <person name="Geissler-Plaum R."/>
            <person name="Cardinale M."/>
            <person name="Sylvia S."/>
        </authorList>
    </citation>
    <scope>NUCLEOTIDE SEQUENCE [LARGE SCALE GENOMIC DNA]</scope>
    <source>
        <strain evidence="3 4">HA7</strain>
    </source>
</reference>
<organism evidence="3 4">
    <name type="scientific">Spirosoma pollinicola</name>
    <dbReference type="NCBI Taxonomy" id="2057025"/>
    <lineage>
        <taxon>Bacteria</taxon>
        <taxon>Pseudomonadati</taxon>
        <taxon>Bacteroidota</taxon>
        <taxon>Cytophagia</taxon>
        <taxon>Cytophagales</taxon>
        <taxon>Cytophagaceae</taxon>
        <taxon>Spirosoma</taxon>
    </lineage>
</organism>
<dbReference type="PANTHER" id="PTHR38463">
    <property type="entry name" value="STRESS RESPONSE PROTEIN YSNF"/>
    <property type="match status" value="1"/>
</dbReference>
<dbReference type="Proteomes" id="UP000232883">
    <property type="component" value="Chromosome"/>
</dbReference>